<dbReference type="AlphaFoldDB" id="A0A7W7KDD2"/>
<keyword evidence="2" id="KW-1185">Reference proteome</keyword>
<accession>A0A7W7KDD2</accession>
<protein>
    <submittedName>
        <fullName evidence="1">Uncharacterized protein</fullName>
    </submittedName>
</protein>
<sequence>MTVCRGFSDDPASNTRFHLASFNVFIGGKDFSDRFIPREIFRETDGNVRVSAGGADQGGFTALDFNLASPYTSSPGANELDSRLRCFASTMSRPLVDPCLDPQF</sequence>
<reference evidence="1 2" key="1">
    <citation type="submission" date="2020-08" db="EMBL/GenBank/DDBJ databases">
        <title>Functional genomics of gut bacteria from endangered species of beetles.</title>
        <authorList>
            <person name="Carlos-Shanley C."/>
        </authorList>
    </citation>
    <scope>NUCLEOTIDE SEQUENCE [LARGE SCALE GENOMIC DNA]</scope>
    <source>
        <strain evidence="1 2">S00245</strain>
    </source>
</reference>
<proteinExistence type="predicted"/>
<name>A0A7W7KDD2_9SPHN</name>
<dbReference type="EMBL" id="JACHLR010000030">
    <property type="protein sequence ID" value="MBB4860755.1"/>
    <property type="molecule type" value="Genomic_DNA"/>
</dbReference>
<organism evidence="1 2">
    <name type="scientific">Novosphingobium chloroacetimidivorans</name>
    <dbReference type="NCBI Taxonomy" id="1428314"/>
    <lineage>
        <taxon>Bacteria</taxon>
        <taxon>Pseudomonadati</taxon>
        <taxon>Pseudomonadota</taxon>
        <taxon>Alphaproteobacteria</taxon>
        <taxon>Sphingomonadales</taxon>
        <taxon>Sphingomonadaceae</taxon>
        <taxon>Novosphingobium</taxon>
    </lineage>
</organism>
<dbReference type="Proteomes" id="UP000555448">
    <property type="component" value="Unassembled WGS sequence"/>
</dbReference>
<evidence type="ECO:0000313" key="2">
    <source>
        <dbReference type="Proteomes" id="UP000555448"/>
    </source>
</evidence>
<comment type="caution">
    <text evidence="1">The sequence shown here is derived from an EMBL/GenBank/DDBJ whole genome shotgun (WGS) entry which is preliminary data.</text>
</comment>
<gene>
    <name evidence="1" type="ORF">HNO88_004100</name>
</gene>
<evidence type="ECO:0000313" key="1">
    <source>
        <dbReference type="EMBL" id="MBB4860755.1"/>
    </source>
</evidence>